<evidence type="ECO:0000313" key="5">
    <source>
        <dbReference type="Proteomes" id="UP000091897"/>
    </source>
</evidence>
<name>A0A193FQF9_9BORD</name>
<dbReference type="Proteomes" id="UP000091897">
    <property type="component" value="Chromosome"/>
</dbReference>
<dbReference type="EMBL" id="CP016170">
    <property type="protein sequence ID" value="ANN64958.1"/>
    <property type="molecule type" value="Genomic_DNA"/>
</dbReference>
<dbReference type="KEGG" id="bbro:BAU06_00290"/>
<feature type="chain" id="PRO_5008258239" description="DUF4148 domain-containing protein" evidence="2">
    <location>
        <begin position="25"/>
        <end position="100"/>
    </location>
</feature>
<sequence>MYTKTVISSLILSFAGLGAVRAEAAPDVGLGRPPVHTYASDGRTSSEDLNNIPFGGMPGQAESGLTREQVLAELRDAPRPGPFDELPLGQGDSGSGDAGF</sequence>
<keyword evidence="2" id="KW-0732">Signal</keyword>
<feature type="signal peptide" evidence="2">
    <location>
        <begin position="1"/>
        <end position="24"/>
    </location>
</feature>
<keyword evidence="5" id="KW-1185">Reference proteome</keyword>
<evidence type="ECO:0000256" key="2">
    <source>
        <dbReference type="SAM" id="SignalP"/>
    </source>
</evidence>
<gene>
    <name evidence="3" type="ORF">BAU06_00290</name>
    <name evidence="4" type="ORF">BAU08_00280</name>
</gene>
<evidence type="ECO:0000256" key="1">
    <source>
        <dbReference type="SAM" id="MobiDB-lite"/>
    </source>
</evidence>
<organism evidence="4 6">
    <name type="scientific">Bordetella bronchialis</name>
    <dbReference type="NCBI Taxonomy" id="463025"/>
    <lineage>
        <taxon>Bacteria</taxon>
        <taxon>Pseudomonadati</taxon>
        <taxon>Pseudomonadota</taxon>
        <taxon>Betaproteobacteria</taxon>
        <taxon>Burkholderiales</taxon>
        <taxon>Alcaligenaceae</taxon>
        <taxon>Bordetella</taxon>
    </lineage>
</organism>
<feature type="region of interest" description="Disordered" evidence="1">
    <location>
        <begin position="28"/>
        <end position="100"/>
    </location>
</feature>
<evidence type="ECO:0008006" key="7">
    <source>
        <dbReference type="Google" id="ProtNLM"/>
    </source>
</evidence>
<evidence type="ECO:0000313" key="6">
    <source>
        <dbReference type="Proteomes" id="UP000092213"/>
    </source>
</evidence>
<dbReference type="STRING" id="463025.BAU08_00280"/>
<feature type="compositionally biased region" description="Gly residues" evidence="1">
    <location>
        <begin position="91"/>
        <end position="100"/>
    </location>
</feature>
<accession>A0A193FQF9</accession>
<reference evidence="5 6" key="1">
    <citation type="submission" date="2016-06" db="EMBL/GenBank/DDBJ databases">
        <title>Complete genome sequences of Bordetella bronchialis and Bordetella flabilis.</title>
        <authorList>
            <person name="LiPuma J.J."/>
            <person name="Spilker T."/>
        </authorList>
    </citation>
    <scope>NUCLEOTIDE SEQUENCE [LARGE SCALE GENOMIC DNA]</scope>
    <source>
        <strain evidence="4 6">AU17976</strain>
        <strain evidence="3 5">AU3182</strain>
    </source>
</reference>
<dbReference type="EMBL" id="CP016171">
    <property type="protein sequence ID" value="ANN69987.1"/>
    <property type="molecule type" value="Genomic_DNA"/>
</dbReference>
<evidence type="ECO:0000313" key="4">
    <source>
        <dbReference type="EMBL" id="ANN69987.1"/>
    </source>
</evidence>
<proteinExistence type="predicted"/>
<dbReference type="RefSeq" id="WP_066342681.1">
    <property type="nucleotide sequence ID" value="NZ_CBCSFJ010000012.1"/>
</dbReference>
<protein>
    <recommendedName>
        <fullName evidence="7">DUF4148 domain-containing protein</fullName>
    </recommendedName>
</protein>
<dbReference type="AlphaFoldDB" id="A0A193FQF9"/>
<evidence type="ECO:0000313" key="3">
    <source>
        <dbReference type="EMBL" id="ANN64958.1"/>
    </source>
</evidence>
<dbReference type="Proteomes" id="UP000092213">
    <property type="component" value="Chromosome"/>
</dbReference>